<sequence>MKDMRTDRLAPLKAAKLFVDAFFPQCSGALLAGSTVRGEGTAKSDLDIVIFDQNRCSSYRESLIAYEWPVEVFVHSLESYRAFFESDVERARPSLPRMVSEGEIIKGWDVVMPIKAEADHVLNRGPGKWSDETIRMKRYFLTDTLEDFIGSENRAETLCITYTLANQISEFVLRTNRKWVGSSKWVIRSLKEYDPEFATRYSDAFDYFYTYGSKERIVQLTEEVLAPFGGRLFDGFVLGEK</sequence>
<dbReference type="InterPro" id="IPR043519">
    <property type="entry name" value="NT_sf"/>
</dbReference>
<dbReference type="STRING" id="1385513.N780_03045"/>
<dbReference type="GO" id="GO:0016740">
    <property type="term" value="F:transferase activity"/>
    <property type="evidence" value="ECO:0007669"/>
    <property type="project" value="UniProtKB-KW"/>
</dbReference>
<comment type="caution">
    <text evidence="1">The sequence shown here is derived from an EMBL/GenBank/DDBJ whole genome shotgun (WGS) entry which is preliminary data.</text>
</comment>
<reference evidence="1 2" key="1">
    <citation type="submission" date="2013-08" db="EMBL/GenBank/DDBJ databases">
        <title>Genome of Pontibacillus chungwhensis.</title>
        <authorList>
            <person name="Wang Q."/>
            <person name="Wang G."/>
        </authorList>
    </citation>
    <scope>NUCLEOTIDE SEQUENCE [LARGE SCALE GENOMIC DNA]</scope>
    <source>
        <strain evidence="1 2">BH030062</strain>
    </source>
</reference>
<organism evidence="1 2">
    <name type="scientific">Pontibacillus chungwhensis BH030062</name>
    <dbReference type="NCBI Taxonomy" id="1385513"/>
    <lineage>
        <taxon>Bacteria</taxon>
        <taxon>Bacillati</taxon>
        <taxon>Bacillota</taxon>
        <taxon>Bacilli</taxon>
        <taxon>Bacillales</taxon>
        <taxon>Bacillaceae</taxon>
        <taxon>Pontibacillus</taxon>
    </lineage>
</organism>
<protein>
    <submittedName>
        <fullName evidence="1">Nucleotidyltransferase</fullName>
    </submittedName>
</protein>
<proteinExistence type="predicted"/>
<keyword evidence="1" id="KW-0808">Transferase</keyword>
<dbReference type="eggNOG" id="COG1708">
    <property type="taxonomic scope" value="Bacteria"/>
</dbReference>
<dbReference type="Proteomes" id="UP000030153">
    <property type="component" value="Unassembled WGS sequence"/>
</dbReference>
<dbReference type="SUPFAM" id="SSF81301">
    <property type="entry name" value="Nucleotidyltransferase"/>
    <property type="match status" value="1"/>
</dbReference>
<dbReference type="AlphaFoldDB" id="A0A0A2UQT4"/>
<dbReference type="Gene3D" id="3.30.460.10">
    <property type="entry name" value="Beta Polymerase, domain 2"/>
    <property type="match status" value="1"/>
</dbReference>
<dbReference type="EMBL" id="AVBG01000010">
    <property type="protein sequence ID" value="KGP90677.1"/>
    <property type="molecule type" value="Genomic_DNA"/>
</dbReference>
<dbReference type="OrthoDB" id="43980at2"/>
<name>A0A0A2UQT4_9BACI</name>
<gene>
    <name evidence="1" type="ORF">N780_03045</name>
</gene>
<accession>A0A0A2UQT4</accession>
<dbReference type="CDD" id="cd05403">
    <property type="entry name" value="NT_KNTase_like"/>
    <property type="match status" value="1"/>
</dbReference>
<evidence type="ECO:0000313" key="1">
    <source>
        <dbReference type="EMBL" id="KGP90677.1"/>
    </source>
</evidence>
<evidence type="ECO:0000313" key="2">
    <source>
        <dbReference type="Proteomes" id="UP000030153"/>
    </source>
</evidence>
<keyword evidence="2" id="KW-1185">Reference proteome</keyword>